<organism evidence="1 2">
    <name type="scientific">Glycine soja</name>
    <name type="common">Wild soybean</name>
    <dbReference type="NCBI Taxonomy" id="3848"/>
    <lineage>
        <taxon>Eukaryota</taxon>
        <taxon>Viridiplantae</taxon>
        <taxon>Streptophyta</taxon>
        <taxon>Embryophyta</taxon>
        <taxon>Tracheophyta</taxon>
        <taxon>Spermatophyta</taxon>
        <taxon>Magnoliopsida</taxon>
        <taxon>eudicotyledons</taxon>
        <taxon>Gunneridae</taxon>
        <taxon>Pentapetalae</taxon>
        <taxon>rosids</taxon>
        <taxon>fabids</taxon>
        <taxon>Fabales</taxon>
        <taxon>Fabaceae</taxon>
        <taxon>Papilionoideae</taxon>
        <taxon>50 kb inversion clade</taxon>
        <taxon>NPAAA clade</taxon>
        <taxon>indigoferoid/millettioid clade</taxon>
        <taxon>Phaseoleae</taxon>
        <taxon>Glycine</taxon>
        <taxon>Glycine subgen. Soja</taxon>
    </lineage>
</organism>
<evidence type="ECO:0000313" key="1">
    <source>
        <dbReference type="EMBL" id="RZC18073.1"/>
    </source>
</evidence>
<proteinExistence type="predicted"/>
<dbReference type="AlphaFoldDB" id="A0A445L4P6"/>
<evidence type="ECO:0000313" key="2">
    <source>
        <dbReference type="Proteomes" id="UP000289340"/>
    </source>
</evidence>
<sequence length="70" mass="8215">MESIEESGGFVDTNFHKWAYWRKPSRKERKSGVWTERMTRPVMLGSEEVPETEEEGIMCEGRTILTKGRH</sequence>
<comment type="caution">
    <text evidence="1">The sequence shown here is derived from an EMBL/GenBank/DDBJ whole genome shotgun (WGS) entry which is preliminary data.</text>
</comment>
<gene>
    <name evidence="1" type="ORF">D0Y65_010641</name>
</gene>
<protein>
    <submittedName>
        <fullName evidence="1">Uncharacterized protein</fullName>
    </submittedName>
</protein>
<dbReference type="Proteomes" id="UP000289340">
    <property type="component" value="Chromosome 4"/>
</dbReference>
<dbReference type="EMBL" id="QZWG01000004">
    <property type="protein sequence ID" value="RZC18073.1"/>
    <property type="molecule type" value="Genomic_DNA"/>
</dbReference>
<accession>A0A445L4P6</accession>
<reference evidence="1 2" key="1">
    <citation type="submission" date="2018-09" db="EMBL/GenBank/DDBJ databases">
        <title>A high-quality reference genome of wild soybean provides a powerful tool to mine soybean genomes.</title>
        <authorList>
            <person name="Xie M."/>
            <person name="Chung C.Y.L."/>
            <person name="Li M.-W."/>
            <person name="Wong F.-L."/>
            <person name="Chan T.-F."/>
            <person name="Lam H.-M."/>
        </authorList>
    </citation>
    <scope>NUCLEOTIDE SEQUENCE [LARGE SCALE GENOMIC DNA]</scope>
    <source>
        <strain evidence="2">cv. W05</strain>
        <tissue evidence="1">Hypocotyl of etiolated seedlings</tissue>
    </source>
</reference>
<name>A0A445L4P6_GLYSO</name>
<keyword evidence="2" id="KW-1185">Reference proteome</keyword>